<evidence type="ECO:0000256" key="1">
    <source>
        <dbReference type="ARBA" id="ARBA00004447"/>
    </source>
</evidence>
<dbReference type="PANTHER" id="PTHR48438:SF1">
    <property type="entry name" value="ALPHA-(1,3)-FUCOSYLTRANSFERASE C-RELATED"/>
    <property type="match status" value="1"/>
</dbReference>
<evidence type="ECO:0000256" key="8">
    <source>
        <dbReference type="ARBA" id="ARBA00022989"/>
    </source>
</evidence>
<keyword evidence="4 12" id="KW-0328">Glycosyltransferase</keyword>
<evidence type="ECO:0000313" key="16">
    <source>
        <dbReference type="Proteomes" id="UP000789390"/>
    </source>
</evidence>
<dbReference type="Proteomes" id="UP000789390">
    <property type="component" value="Unassembled WGS sequence"/>
</dbReference>
<evidence type="ECO:0000256" key="9">
    <source>
        <dbReference type="ARBA" id="ARBA00023034"/>
    </source>
</evidence>
<keyword evidence="16" id="KW-1185">Reference proteome</keyword>
<evidence type="ECO:0000256" key="6">
    <source>
        <dbReference type="ARBA" id="ARBA00022692"/>
    </source>
</evidence>
<evidence type="ECO:0000259" key="14">
    <source>
        <dbReference type="Pfam" id="PF17039"/>
    </source>
</evidence>
<dbReference type="InterPro" id="IPR001503">
    <property type="entry name" value="Glyco_trans_10"/>
</dbReference>
<dbReference type="AlphaFoldDB" id="A0A8J2WMN4"/>
<keyword evidence="5 12" id="KW-0808">Transferase</keyword>
<evidence type="ECO:0000259" key="13">
    <source>
        <dbReference type="Pfam" id="PF00852"/>
    </source>
</evidence>
<keyword evidence="8 12" id="KW-1133">Transmembrane helix</keyword>
<dbReference type="InterPro" id="IPR038577">
    <property type="entry name" value="GT10-like_C_sf"/>
</dbReference>
<comment type="pathway">
    <text evidence="2">Protein modification; protein glycosylation.</text>
</comment>
<evidence type="ECO:0000256" key="5">
    <source>
        <dbReference type="ARBA" id="ARBA00022679"/>
    </source>
</evidence>
<feature type="domain" description="Fucosyltransferase C-terminal" evidence="13">
    <location>
        <begin position="239"/>
        <end position="418"/>
    </location>
</feature>
<keyword evidence="9 12" id="KW-0333">Golgi apparatus</keyword>
<feature type="domain" description="Fucosyltransferase N-terminal" evidence="14">
    <location>
        <begin position="75"/>
        <end position="192"/>
    </location>
</feature>
<dbReference type="Pfam" id="PF17039">
    <property type="entry name" value="Glyco_tran_10_N"/>
    <property type="match status" value="1"/>
</dbReference>
<evidence type="ECO:0000256" key="11">
    <source>
        <dbReference type="ARBA" id="ARBA00023180"/>
    </source>
</evidence>
<dbReference type="InterPro" id="IPR055270">
    <property type="entry name" value="Glyco_tran_10_C"/>
</dbReference>
<name>A0A8J2WMN4_9CRUS</name>
<keyword evidence="10 12" id="KW-0472">Membrane</keyword>
<protein>
    <recommendedName>
        <fullName evidence="12">Fucosyltransferase</fullName>
        <ecNumber evidence="12">2.4.1.-</ecNumber>
    </recommendedName>
</protein>
<keyword evidence="11" id="KW-0325">Glycoprotein</keyword>
<evidence type="ECO:0000256" key="4">
    <source>
        <dbReference type="ARBA" id="ARBA00022676"/>
    </source>
</evidence>
<evidence type="ECO:0000256" key="12">
    <source>
        <dbReference type="RuleBase" id="RU003832"/>
    </source>
</evidence>
<dbReference type="UniPathway" id="UPA00378"/>
<gene>
    <name evidence="15" type="ORF">DGAL_LOCUS7592</name>
</gene>
<dbReference type="InterPro" id="IPR031481">
    <property type="entry name" value="Glyco_tran_10_N"/>
</dbReference>
<comment type="similarity">
    <text evidence="3 12">Belongs to the glycosyltransferase 10 family.</text>
</comment>
<sequence>MSLQRCSNSCPSTLKLRWLIGAFVGTLLIVCYQLSSSLFDQQLLNYKEFLQHQVFSLHENVASPSLTCPVQGNNKKIIILYWTTFYHFVDFGNAGLGGKPFAHCDSLGVNGSGCMVTTDRNLLNESDAVMFHFRCFDFKDMPPPGWRRPHQHFILFEQESPVHTAYYTGLKLPLLTNYFNRTMTYRRDSDISYLNTHGRLRCTKTSPSSCLDFPHNTIDSVTLPRLDPLVPLIGFNITLKNRTVAWFVSKCHTTHSGGGSYRENLVQNLSSFIPVDIYGGCATKEENKCSTPLECNVMLSQYYRFYLSFENSLCPDYVTEKLYRPLAHDTVPVVYGGSNYSLFLPAGSYINAMDFESPQSLANYLKKLMSDDELYLSYFRWREHYIVDIAPKDAFCQLCKLLRNPHIEAKTYANMSAWWLGETINHTYLESMDPSSGSDGDHKHVAGGFVRFSSRINPRLKQSINILGNKSDFIGYEVTWYNSKFYSSPNAAAAGWQYTISVLSPGVDTDRAGVVKNVSFEENELVLECAAEDPQEEEDVYISPLCNCGKKIPVSNETTDPNVFHWCSIESSMRGHHQRIVTYALFGNAHNASVFRRYYSNLRNISLTVEKQYPGYIIRIYHNVVNEPDSEGYRQLCNVYCRYPNVDLCSVPELADRIGNSTTPIDPVLIRGLNPRMYRYLVMLDPNVDVFISRDVDSLIFQREVDAVRQWLPSNYTFHLMRDHKGHGSIILAGMFGVKLHQRRDLVEGLARALILSGQNIIGHQDQASLDKIVWPVAKYDVMAHDSYHCENPYIVRTSVLQVFPFPTKRNGRYYIGGAGHELFPEICPVACRPPDHQDWEYC</sequence>
<dbReference type="GO" id="GO:0032580">
    <property type="term" value="C:Golgi cisterna membrane"/>
    <property type="evidence" value="ECO:0007669"/>
    <property type="project" value="UniProtKB-SubCell"/>
</dbReference>
<dbReference type="Pfam" id="PF00852">
    <property type="entry name" value="Glyco_transf_10"/>
    <property type="match status" value="1"/>
</dbReference>
<evidence type="ECO:0000313" key="15">
    <source>
        <dbReference type="EMBL" id="CAH0104678.1"/>
    </source>
</evidence>
<feature type="transmembrane region" description="Helical" evidence="12">
    <location>
        <begin position="16"/>
        <end position="35"/>
    </location>
</feature>
<dbReference type="OrthoDB" id="204305at2759"/>
<reference evidence="15" key="1">
    <citation type="submission" date="2021-11" db="EMBL/GenBank/DDBJ databases">
        <authorList>
            <person name="Schell T."/>
        </authorList>
    </citation>
    <scope>NUCLEOTIDE SEQUENCE</scope>
    <source>
        <strain evidence="15">M5</strain>
    </source>
</reference>
<dbReference type="EC" id="2.4.1.-" evidence="12"/>
<organism evidence="15 16">
    <name type="scientific">Daphnia galeata</name>
    <dbReference type="NCBI Taxonomy" id="27404"/>
    <lineage>
        <taxon>Eukaryota</taxon>
        <taxon>Metazoa</taxon>
        <taxon>Ecdysozoa</taxon>
        <taxon>Arthropoda</taxon>
        <taxon>Crustacea</taxon>
        <taxon>Branchiopoda</taxon>
        <taxon>Diplostraca</taxon>
        <taxon>Cladocera</taxon>
        <taxon>Anomopoda</taxon>
        <taxon>Daphniidae</taxon>
        <taxon>Daphnia</taxon>
    </lineage>
</organism>
<proteinExistence type="inferred from homology"/>
<comment type="subcellular location">
    <subcellularLocation>
        <location evidence="1 12">Golgi apparatus</location>
        <location evidence="1 12">Golgi stack membrane</location>
        <topology evidence="1 12">Single-pass type II membrane protein</topology>
    </subcellularLocation>
</comment>
<dbReference type="FunFam" id="3.40.50.11660:FF:000014">
    <property type="entry name" value="Uncharacterized protein"/>
    <property type="match status" value="1"/>
</dbReference>
<dbReference type="GO" id="GO:0008417">
    <property type="term" value="F:fucosyltransferase activity"/>
    <property type="evidence" value="ECO:0007669"/>
    <property type="project" value="InterPro"/>
</dbReference>
<comment type="caution">
    <text evidence="15">The sequence shown here is derived from an EMBL/GenBank/DDBJ whole genome shotgun (WGS) entry which is preliminary data.</text>
</comment>
<dbReference type="Gene3D" id="3.40.50.11660">
    <property type="entry name" value="Glycosyl transferase family 10, C-terminal domain"/>
    <property type="match status" value="1"/>
</dbReference>
<evidence type="ECO:0000256" key="2">
    <source>
        <dbReference type="ARBA" id="ARBA00004922"/>
    </source>
</evidence>
<dbReference type="PANTHER" id="PTHR48438">
    <property type="entry name" value="ALPHA-(1,3)-FUCOSYLTRANSFERASE C-RELATED"/>
    <property type="match status" value="1"/>
</dbReference>
<accession>A0A8J2WMN4</accession>
<evidence type="ECO:0000256" key="10">
    <source>
        <dbReference type="ARBA" id="ARBA00023136"/>
    </source>
</evidence>
<dbReference type="EMBL" id="CAKKLH010000149">
    <property type="protein sequence ID" value="CAH0104678.1"/>
    <property type="molecule type" value="Genomic_DNA"/>
</dbReference>
<evidence type="ECO:0000256" key="7">
    <source>
        <dbReference type="ARBA" id="ARBA00022968"/>
    </source>
</evidence>
<keyword evidence="6 12" id="KW-0812">Transmembrane</keyword>
<keyword evidence="7" id="KW-0735">Signal-anchor</keyword>
<evidence type="ECO:0000256" key="3">
    <source>
        <dbReference type="ARBA" id="ARBA00008919"/>
    </source>
</evidence>
<dbReference type="SUPFAM" id="SSF53756">
    <property type="entry name" value="UDP-Glycosyltransferase/glycogen phosphorylase"/>
    <property type="match status" value="1"/>
</dbReference>